<reference evidence="2" key="1">
    <citation type="submission" date="2025-08" db="UniProtKB">
        <authorList>
            <consortium name="RefSeq"/>
        </authorList>
    </citation>
    <scope>IDENTIFICATION</scope>
    <source>
        <tissue evidence="2">Muscle</tissue>
    </source>
</reference>
<organism evidence="1 2">
    <name type="scientific">Physeter macrocephalus</name>
    <name type="common">Sperm whale</name>
    <name type="synonym">Physeter catodon</name>
    <dbReference type="NCBI Taxonomy" id="9755"/>
    <lineage>
        <taxon>Eukaryota</taxon>
        <taxon>Metazoa</taxon>
        <taxon>Chordata</taxon>
        <taxon>Craniata</taxon>
        <taxon>Vertebrata</taxon>
        <taxon>Euteleostomi</taxon>
        <taxon>Mammalia</taxon>
        <taxon>Eutheria</taxon>
        <taxon>Laurasiatheria</taxon>
        <taxon>Artiodactyla</taxon>
        <taxon>Whippomorpha</taxon>
        <taxon>Cetacea</taxon>
        <taxon>Odontoceti</taxon>
        <taxon>Physeteridae</taxon>
        <taxon>Physeter</taxon>
    </lineage>
</organism>
<dbReference type="RefSeq" id="XP_054942892.1">
    <property type="nucleotide sequence ID" value="XM_055086917.1"/>
</dbReference>
<proteinExistence type="predicted"/>
<dbReference type="KEGG" id="pcad:129392366"/>
<protein>
    <submittedName>
        <fullName evidence="2">Proton-coupled amino acid transporter 2-like</fullName>
    </submittedName>
</protein>
<dbReference type="GeneID" id="129392366"/>
<keyword evidence="1" id="KW-1185">Reference proteome</keyword>
<accession>A0A9W2WUQ2</accession>
<name>A0A9W2WUQ2_PHYMC</name>
<dbReference type="Proteomes" id="UP000248484">
    <property type="component" value="Chromosome 8"/>
</dbReference>
<gene>
    <name evidence="2" type="primary">LOC129392366</name>
</gene>
<evidence type="ECO:0000313" key="2">
    <source>
        <dbReference type="RefSeq" id="XP_054942892.1"/>
    </source>
</evidence>
<dbReference type="AlphaFoldDB" id="A0A9W2WUQ2"/>
<sequence>MGVTAVKHCYSECGLQTSSISSNSEQTPVLPLENKIWDHAQFPLILHGGMLVITTLYMRFRASGYLKFGATTQGHMFILNQSYATAESCLPGARSWCEDPERWYKSVKLLSLDDIYPINPPQFCVPSETIVHFAVSQILKLWTFVVDLGICAAMICLTSAPGLRCGTQDLHCGMRDL</sequence>
<evidence type="ECO:0000313" key="1">
    <source>
        <dbReference type="Proteomes" id="UP000248484"/>
    </source>
</evidence>